<dbReference type="EMBL" id="JRPQ01000136">
    <property type="protein sequence ID" value="KGI21678.1"/>
    <property type="molecule type" value="Genomic_DNA"/>
</dbReference>
<dbReference type="SUPFAM" id="SSF143120">
    <property type="entry name" value="YefM-like"/>
    <property type="match status" value="1"/>
</dbReference>
<evidence type="ECO:0000256" key="2">
    <source>
        <dbReference type="RuleBase" id="RU362080"/>
    </source>
</evidence>
<dbReference type="AlphaFoldDB" id="A0A098YSW5"/>
<accession>A0A098YSW5</accession>
<dbReference type="InterPro" id="IPR006442">
    <property type="entry name" value="Antitoxin_Phd/YefM"/>
</dbReference>
<dbReference type="InterPro" id="IPR036165">
    <property type="entry name" value="YefM-like_sf"/>
</dbReference>
<evidence type="ECO:0000313" key="4">
    <source>
        <dbReference type="Proteomes" id="UP000029723"/>
    </source>
</evidence>
<dbReference type="RefSeq" id="WP_036928193.1">
    <property type="nucleotide sequence ID" value="NZ_JRPQ01000136.1"/>
</dbReference>
<organism evidence="3 4">
    <name type="scientific">Hoylesella timonensis S9-PR14</name>
    <dbReference type="NCBI Taxonomy" id="1401062"/>
    <lineage>
        <taxon>Bacteria</taxon>
        <taxon>Pseudomonadati</taxon>
        <taxon>Bacteroidota</taxon>
        <taxon>Bacteroidia</taxon>
        <taxon>Bacteroidales</taxon>
        <taxon>Prevotellaceae</taxon>
        <taxon>Hoylesella</taxon>
    </lineage>
</organism>
<comment type="similarity">
    <text evidence="1 2">Belongs to the phD/YefM antitoxin family.</text>
</comment>
<dbReference type="Pfam" id="PF02604">
    <property type="entry name" value="PhdYeFM_antitox"/>
    <property type="match status" value="1"/>
</dbReference>
<reference evidence="3 4" key="1">
    <citation type="submission" date="2014-07" db="EMBL/GenBank/DDBJ databases">
        <authorList>
            <person name="McCorrison J."/>
            <person name="Sanka R."/>
            <person name="Torralba M."/>
            <person name="Gillis M."/>
            <person name="Haft D.H."/>
            <person name="Methe B."/>
            <person name="Sutton G."/>
            <person name="Nelson K.E."/>
        </authorList>
    </citation>
    <scope>NUCLEOTIDE SEQUENCE [LARGE SCALE GENOMIC DNA]</scope>
    <source>
        <strain evidence="3 4">S9-PR14</strain>
    </source>
</reference>
<dbReference type="Gene3D" id="3.40.1620.10">
    <property type="entry name" value="YefM-like domain"/>
    <property type="match status" value="1"/>
</dbReference>
<evidence type="ECO:0000313" key="3">
    <source>
        <dbReference type="EMBL" id="KGI21678.1"/>
    </source>
</evidence>
<comment type="caution">
    <text evidence="3">The sequence shown here is derived from an EMBL/GenBank/DDBJ whole genome shotgun (WGS) entry which is preliminary data.</text>
</comment>
<dbReference type="Proteomes" id="UP000029723">
    <property type="component" value="Unassembled WGS sequence"/>
</dbReference>
<gene>
    <name evidence="3" type="ORF">HMPREF9304_08885</name>
</gene>
<evidence type="ECO:0000256" key="1">
    <source>
        <dbReference type="ARBA" id="ARBA00009981"/>
    </source>
</evidence>
<dbReference type="OrthoDB" id="1524837at2"/>
<proteinExistence type="inferred from homology"/>
<name>A0A098YSW5_9BACT</name>
<sequence>MKIIHIEQLIEDPIHLLDSVVDNGDSLLIHRPKDKSVVILSMEEYNQLKACEYRAKKNEPSKANP</sequence>
<protein>
    <recommendedName>
        <fullName evidence="2">Antitoxin</fullName>
    </recommendedName>
</protein>
<comment type="function">
    <text evidence="2">Antitoxin component of a type II toxin-antitoxin (TA) system.</text>
</comment>